<protein>
    <recommendedName>
        <fullName evidence="3">Thioesterase domain-containing protein</fullName>
    </recommendedName>
</protein>
<dbReference type="InterPro" id="IPR003736">
    <property type="entry name" value="PAAI_dom"/>
</dbReference>
<dbReference type="EMBL" id="LDAU01000070">
    <property type="protein sequence ID" value="KRX08181.1"/>
    <property type="molecule type" value="Genomic_DNA"/>
</dbReference>
<comment type="caution">
    <text evidence="4">The sequence shown here is derived from an EMBL/GenBank/DDBJ whole genome shotgun (WGS) entry which is preliminary data.</text>
</comment>
<dbReference type="AlphaFoldDB" id="A0A0V0R204"/>
<dbReference type="InterPro" id="IPR039298">
    <property type="entry name" value="ACOT13"/>
</dbReference>
<evidence type="ECO:0000313" key="5">
    <source>
        <dbReference type="Proteomes" id="UP000054937"/>
    </source>
</evidence>
<dbReference type="OMA" id="IYEESGM"/>
<dbReference type="NCBIfam" id="TIGR00369">
    <property type="entry name" value="unchar_dom_1"/>
    <property type="match status" value="1"/>
</dbReference>
<evidence type="ECO:0000256" key="2">
    <source>
        <dbReference type="ARBA" id="ARBA00022801"/>
    </source>
</evidence>
<reference evidence="4 5" key="1">
    <citation type="journal article" date="2015" name="Sci. Rep.">
        <title>Genome of the facultative scuticociliatosis pathogen Pseudocohnilembus persalinus provides insight into its virulence through horizontal gene transfer.</title>
        <authorList>
            <person name="Xiong J."/>
            <person name="Wang G."/>
            <person name="Cheng J."/>
            <person name="Tian M."/>
            <person name="Pan X."/>
            <person name="Warren A."/>
            <person name="Jiang C."/>
            <person name="Yuan D."/>
            <person name="Miao W."/>
        </authorList>
    </citation>
    <scope>NUCLEOTIDE SEQUENCE [LARGE SCALE GENOMIC DNA]</scope>
    <source>
        <strain evidence="4">36N120E</strain>
    </source>
</reference>
<dbReference type="OrthoDB" id="46529at2759"/>
<dbReference type="InterPro" id="IPR029069">
    <property type="entry name" value="HotDog_dom_sf"/>
</dbReference>
<dbReference type="Proteomes" id="UP000054937">
    <property type="component" value="Unassembled WGS sequence"/>
</dbReference>
<dbReference type="PANTHER" id="PTHR21660">
    <property type="entry name" value="THIOESTERASE SUPERFAMILY MEMBER-RELATED"/>
    <property type="match status" value="1"/>
</dbReference>
<name>A0A0V0R204_PSEPJ</name>
<feature type="domain" description="Thioesterase" evidence="3">
    <location>
        <begin position="63"/>
        <end position="132"/>
    </location>
</feature>
<evidence type="ECO:0000313" key="4">
    <source>
        <dbReference type="EMBL" id="KRX08181.1"/>
    </source>
</evidence>
<accession>A0A0V0R204</accession>
<evidence type="ECO:0000256" key="1">
    <source>
        <dbReference type="ARBA" id="ARBA00008324"/>
    </source>
</evidence>
<dbReference type="Pfam" id="PF03061">
    <property type="entry name" value="4HBT"/>
    <property type="match status" value="1"/>
</dbReference>
<evidence type="ECO:0000259" key="3">
    <source>
        <dbReference type="Pfam" id="PF03061"/>
    </source>
</evidence>
<dbReference type="InterPro" id="IPR006683">
    <property type="entry name" value="Thioestr_dom"/>
</dbReference>
<dbReference type="InParanoid" id="A0A0V0R204"/>
<proteinExistence type="inferred from homology"/>
<dbReference type="PANTHER" id="PTHR21660:SF1">
    <property type="entry name" value="ACYL-COENZYME A THIOESTERASE 13"/>
    <property type="match status" value="1"/>
</dbReference>
<keyword evidence="5" id="KW-1185">Reference proteome</keyword>
<comment type="similarity">
    <text evidence="1">Belongs to the thioesterase PaaI family.</text>
</comment>
<sequence>MKAINNFPQIFDKFVNHPSFVGTFAGNMIKQFKLVENDSKLLHHPSQLLISYKVPKEICNFHQSVHGGAFATLLDISTTVAILRVDKGLRKSVTTDLSQSNLKPAFAGDELQILCDVSRIGKNLAFSECKMFVNYEPVLSGTHTKFMFADPWDPEFLKITQQN</sequence>
<dbReference type="Gene3D" id="3.10.129.10">
    <property type="entry name" value="Hotdog Thioesterase"/>
    <property type="match status" value="1"/>
</dbReference>
<gene>
    <name evidence="4" type="ORF">PPERSA_12336</name>
</gene>
<dbReference type="SUPFAM" id="SSF54637">
    <property type="entry name" value="Thioesterase/thiol ester dehydrase-isomerase"/>
    <property type="match status" value="1"/>
</dbReference>
<keyword evidence="2" id="KW-0378">Hydrolase</keyword>
<dbReference type="GO" id="GO:0047617">
    <property type="term" value="F:fatty acyl-CoA hydrolase activity"/>
    <property type="evidence" value="ECO:0007669"/>
    <property type="project" value="InterPro"/>
</dbReference>
<organism evidence="4 5">
    <name type="scientific">Pseudocohnilembus persalinus</name>
    <name type="common">Ciliate</name>
    <dbReference type="NCBI Taxonomy" id="266149"/>
    <lineage>
        <taxon>Eukaryota</taxon>
        <taxon>Sar</taxon>
        <taxon>Alveolata</taxon>
        <taxon>Ciliophora</taxon>
        <taxon>Intramacronucleata</taxon>
        <taxon>Oligohymenophorea</taxon>
        <taxon>Scuticociliatia</taxon>
        <taxon>Philasterida</taxon>
        <taxon>Pseudocohnilembidae</taxon>
        <taxon>Pseudocohnilembus</taxon>
    </lineage>
</organism>
<dbReference type="CDD" id="cd03443">
    <property type="entry name" value="PaaI_thioesterase"/>
    <property type="match status" value="1"/>
</dbReference>